<dbReference type="InParanoid" id="A0A251V4M1"/>
<protein>
    <submittedName>
        <fullName evidence="3">Uncharacterized protein</fullName>
    </submittedName>
</protein>
<organism evidence="3 4">
    <name type="scientific">Helianthus annuus</name>
    <name type="common">Common sunflower</name>
    <dbReference type="NCBI Taxonomy" id="4232"/>
    <lineage>
        <taxon>Eukaryota</taxon>
        <taxon>Viridiplantae</taxon>
        <taxon>Streptophyta</taxon>
        <taxon>Embryophyta</taxon>
        <taxon>Tracheophyta</taxon>
        <taxon>Spermatophyta</taxon>
        <taxon>Magnoliopsida</taxon>
        <taxon>eudicotyledons</taxon>
        <taxon>Gunneridae</taxon>
        <taxon>Pentapetalae</taxon>
        <taxon>asterids</taxon>
        <taxon>campanulids</taxon>
        <taxon>Asterales</taxon>
        <taxon>Asteraceae</taxon>
        <taxon>Asteroideae</taxon>
        <taxon>Heliantheae alliance</taxon>
        <taxon>Heliantheae</taxon>
        <taxon>Helianthus</taxon>
    </lineage>
</organism>
<dbReference type="Proteomes" id="UP000215914">
    <property type="component" value="Chromosome 3"/>
</dbReference>
<dbReference type="EMBL" id="CM007892">
    <property type="protein sequence ID" value="OTG30364.1"/>
    <property type="molecule type" value="Genomic_DNA"/>
</dbReference>
<evidence type="ECO:0000256" key="1">
    <source>
        <dbReference type="SAM" id="MobiDB-lite"/>
    </source>
</evidence>
<reference evidence="2" key="3">
    <citation type="submission" date="2020-06" db="EMBL/GenBank/DDBJ databases">
        <title>Helianthus annuus Genome sequencing and assembly Release 2.</title>
        <authorList>
            <person name="Gouzy J."/>
            <person name="Langlade N."/>
            <person name="Munos S."/>
        </authorList>
    </citation>
    <scope>NUCLEOTIDE SEQUENCE</scope>
    <source>
        <tissue evidence="2">Leaves</tissue>
    </source>
</reference>
<dbReference type="Gramene" id="mRNA:HanXRQr2_Chr03g0091761">
    <property type="protein sequence ID" value="mRNA:HanXRQr2_Chr03g0091761"/>
    <property type="gene ID" value="HanXRQr2_Chr03g0091761"/>
</dbReference>
<reference evidence="3" key="2">
    <citation type="submission" date="2017-02" db="EMBL/GenBank/DDBJ databases">
        <title>Sunflower complete genome.</title>
        <authorList>
            <person name="Langlade N."/>
            <person name="Munos S."/>
        </authorList>
    </citation>
    <scope>NUCLEOTIDE SEQUENCE [LARGE SCALE GENOMIC DNA]</scope>
    <source>
        <tissue evidence="3">Leaves</tissue>
    </source>
</reference>
<dbReference type="EMBL" id="MNCJ02000318">
    <property type="protein sequence ID" value="KAF5812892.1"/>
    <property type="molecule type" value="Genomic_DNA"/>
</dbReference>
<dbReference type="AlphaFoldDB" id="A0A251V4M1"/>
<gene>
    <name evidence="3" type="ORF">HannXRQ_Chr03g0063691</name>
    <name evidence="2" type="ORF">HanXRQr2_Chr03g0091761</name>
</gene>
<evidence type="ECO:0000313" key="2">
    <source>
        <dbReference type="EMBL" id="KAF5812892.1"/>
    </source>
</evidence>
<proteinExistence type="predicted"/>
<reference evidence="2 4" key="1">
    <citation type="journal article" date="2017" name="Nature">
        <title>The sunflower genome provides insights into oil metabolism, flowering and Asterid evolution.</title>
        <authorList>
            <person name="Badouin H."/>
            <person name="Gouzy J."/>
            <person name="Grassa C.J."/>
            <person name="Murat F."/>
            <person name="Staton S.E."/>
            <person name="Cottret L."/>
            <person name="Lelandais-Briere C."/>
            <person name="Owens G.L."/>
            <person name="Carrere S."/>
            <person name="Mayjonade B."/>
            <person name="Legrand L."/>
            <person name="Gill N."/>
            <person name="Kane N.C."/>
            <person name="Bowers J.E."/>
            <person name="Hubner S."/>
            <person name="Bellec A."/>
            <person name="Berard A."/>
            <person name="Berges H."/>
            <person name="Blanchet N."/>
            <person name="Boniface M.C."/>
            <person name="Brunel D."/>
            <person name="Catrice O."/>
            <person name="Chaidir N."/>
            <person name="Claudel C."/>
            <person name="Donnadieu C."/>
            <person name="Faraut T."/>
            <person name="Fievet G."/>
            <person name="Helmstetter N."/>
            <person name="King M."/>
            <person name="Knapp S.J."/>
            <person name="Lai Z."/>
            <person name="Le Paslier M.C."/>
            <person name="Lippi Y."/>
            <person name="Lorenzon L."/>
            <person name="Mandel J.R."/>
            <person name="Marage G."/>
            <person name="Marchand G."/>
            <person name="Marquand E."/>
            <person name="Bret-Mestries E."/>
            <person name="Morien E."/>
            <person name="Nambeesan S."/>
            <person name="Nguyen T."/>
            <person name="Pegot-Espagnet P."/>
            <person name="Pouilly N."/>
            <person name="Raftis F."/>
            <person name="Sallet E."/>
            <person name="Schiex T."/>
            <person name="Thomas J."/>
            <person name="Vandecasteele C."/>
            <person name="Vares D."/>
            <person name="Vear F."/>
            <person name="Vautrin S."/>
            <person name="Crespi M."/>
            <person name="Mangin B."/>
            <person name="Burke J.M."/>
            <person name="Salse J."/>
            <person name="Munos S."/>
            <person name="Vincourt P."/>
            <person name="Rieseberg L.H."/>
            <person name="Langlade N.B."/>
        </authorList>
    </citation>
    <scope>NUCLEOTIDE SEQUENCE [LARGE SCALE GENOMIC DNA]</scope>
    <source>
        <strain evidence="4">cv. SF193</strain>
        <tissue evidence="2">Leaves</tissue>
    </source>
</reference>
<feature type="region of interest" description="Disordered" evidence="1">
    <location>
        <begin position="1"/>
        <end position="21"/>
    </location>
</feature>
<evidence type="ECO:0000313" key="3">
    <source>
        <dbReference type="EMBL" id="OTG30364.1"/>
    </source>
</evidence>
<accession>A0A251V4M1</accession>
<evidence type="ECO:0000313" key="4">
    <source>
        <dbReference type="Proteomes" id="UP000215914"/>
    </source>
</evidence>
<keyword evidence="4" id="KW-1185">Reference proteome</keyword>
<sequence length="74" mass="7930">MNFHFLQASSTLEPNLSGGSISSSISAHICRQQSAATDVDDDGKGAFAKDASSIFSTSRTVACLLIWFTNEMQQ</sequence>
<name>A0A251V4M1_HELAN</name>